<dbReference type="GeneID" id="90980557"/>
<dbReference type="RefSeq" id="XP_066007090.1">
    <property type="nucleotide sequence ID" value="XM_066153562.1"/>
</dbReference>
<proteinExistence type="predicted"/>
<keyword evidence="1" id="KW-0346">Stress response</keyword>
<dbReference type="Proteomes" id="UP000011096">
    <property type="component" value="Unassembled WGS sequence"/>
</dbReference>
<organism evidence="1 2">
    <name type="scientific">Colletotrichum fructicola (strain Nara gc5)</name>
    <name type="common">Anthracnose fungus</name>
    <name type="synonym">Colletotrichum gloeosporioides (strain Nara gc5)</name>
    <dbReference type="NCBI Taxonomy" id="1213859"/>
    <lineage>
        <taxon>Eukaryota</taxon>
        <taxon>Fungi</taxon>
        <taxon>Dikarya</taxon>
        <taxon>Ascomycota</taxon>
        <taxon>Pezizomycotina</taxon>
        <taxon>Sordariomycetes</taxon>
        <taxon>Hypocreomycetidae</taxon>
        <taxon>Glomerellales</taxon>
        <taxon>Glomerellaceae</taxon>
        <taxon>Colletotrichum</taxon>
        <taxon>Colletotrichum gloeosporioides species complex</taxon>
    </lineage>
</organism>
<dbReference type="InParanoid" id="A0A7J6IE57"/>
<reference evidence="1 2" key="2">
    <citation type="submission" date="2020-04" db="EMBL/GenBank/DDBJ databases">
        <title>Genome sequencing and assembly of multiple isolates from the Colletotrichum gloeosporioides species complex.</title>
        <authorList>
            <person name="Gan P."/>
            <person name="Shirasu K."/>
        </authorList>
    </citation>
    <scope>NUCLEOTIDE SEQUENCE [LARGE SCALE GENOMIC DNA]</scope>
    <source>
        <strain evidence="1 2">Nara gc5</strain>
    </source>
</reference>
<dbReference type="AlphaFoldDB" id="A0A7J6IE57"/>
<dbReference type="EMBL" id="ANPB02000011">
    <property type="protein sequence ID" value="KAF4474609.1"/>
    <property type="molecule type" value="Genomic_DNA"/>
</dbReference>
<dbReference type="SUPFAM" id="SSF53067">
    <property type="entry name" value="Actin-like ATPase domain"/>
    <property type="match status" value="1"/>
</dbReference>
<comment type="caution">
    <text evidence="1">The sequence shown here is derived from an EMBL/GenBank/DDBJ whole genome shotgun (WGS) entry which is preliminary data.</text>
</comment>
<sequence length="79" mass="8599">MANNSDDEEHVIIVGIDFGTTFSGASWAYSGEPNDIEVISRWESKLNLNSDKEKAPSAILFPGKRGTISWGYGIPPNAK</sequence>
<dbReference type="OrthoDB" id="2963168at2759"/>
<dbReference type="PANTHER" id="PTHR14187">
    <property type="entry name" value="ALPHA KINASE/ELONGATION FACTOR 2 KINASE"/>
    <property type="match status" value="1"/>
</dbReference>
<evidence type="ECO:0000313" key="1">
    <source>
        <dbReference type="EMBL" id="KAF4474609.1"/>
    </source>
</evidence>
<keyword evidence="2" id="KW-1185">Reference proteome</keyword>
<dbReference type="PANTHER" id="PTHR14187:SF5">
    <property type="entry name" value="HEAT SHOCK 70 KDA PROTEIN 12A"/>
    <property type="match status" value="1"/>
</dbReference>
<evidence type="ECO:0000313" key="2">
    <source>
        <dbReference type="Proteomes" id="UP000011096"/>
    </source>
</evidence>
<reference evidence="1 2" key="1">
    <citation type="submission" date="2012-08" db="EMBL/GenBank/DDBJ databases">
        <authorList>
            <person name="Gan P.H.P."/>
            <person name="Ikeda K."/>
            <person name="Irieda H."/>
            <person name="Narusaka M."/>
            <person name="O'Connell R.J."/>
            <person name="Narusaka Y."/>
            <person name="Takano Y."/>
            <person name="Kubo Y."/>
            <person name="Shirasu K."/>
        </authorList>
    </citation>
    <scope>NUCLEOTIDE SEQUENCE [LARGE SCALE GENOMIC DNA]</scope>
    <source>
        <strain evidence="1 2">Nara gc5</strain>
    </source>
</reference>
<dbReference type="InterPro" id="IPR043129">
    <property type="entry name" value="ATPase_NBD"/>
</dbReference>
<dbReference type="Gene3D" id="3.30.420.40">
    <property type="match status" value="1"/>
</dbReference>
<gene>
    <name evidence="1" type="primary">HSPA12A-1</name>
    <name evidence="1" type="ORF">CGGC5_v016718</name>
</gene>
<name>A0A7J6IE57_COLFN</name>
<accession>A0A7J6IE57</accession>
<protein>
    <submittedName>
        <fullName evidence="1">Heat shock 70 kDa protein 12A</fullName>
    </submittedName>
</protein>